<dbReference type="Pfam" id="PF01599">
    <property type="entry name" value="Ribosomal_S27"/>
    <property type="match status" value="1"/>
</dbReference>
<dbReference type="SUPFAM" id="SSF57829">
    <property type="entry name" value="Zn-binding ribosomal proteins"/>
    <property type="match status" value="1"/>
</dbReference>
<dbReference type="InterPro" id="IPR002906">
    <property type="entry name" value="Ribosomal_eS31"/>
</dbReference>
<dbReference type="InterPro" id="IPR000626">
    <property type="entry name" value="Ubiquitin-like_dom"/>
</dbReference>
<evidence type="ECO:0000256" key="3">
    <source>
        <dbReference type="ARBA" id="ARBA00022499"/>
    </source>
</evidence>
<accession>A0A7S0BF52</accession>
<dbReference type="InterPro" id="IPR029071">
    <property type="entry name" value="Ubiquitin-like_domsf"/>
</dbReference>
<evidence type="ECO:0000256" key="5">
    <source>
        <dbReference type="ARBA" id="ARBA00022980"/>
    </source>
</evidence>
<dbReference type="SMART" id="SM01402">
    <property type="entry name" value="Ribosomal_S27"/>
    <property type="match status" value="1"/>
</dbReference>
<evidence type="ECO:0000256" key="4">
    <source>
        <dbReference type="ARBA" id="ARBA00022833"/>
    </source>
</evidence>
<keyword evidence="5" id="KW-0689">Ribosomal protein</keyword>
<feature type="domain" description="Ubiquitin-like" evidence="7">
    <location>
        <begin position="2"/>
        <end position="72"/>
    </location>
</feature>
<dbReference type="PROSITE" id="PS50053">
    <property type="entry name" value="UBIQUITIN_2"/>
    <property type="match status" value="1"/>
</dbReference>
<dbReference type="SUPFAM" id="SSF54236">
    <property type="entry name" value="Ubiquitin-like"/>
    <property type="match status" value="1"/>
</dbReference>
<dbReference type="GO" id="GO:0003735">
    <property type="term" value="F:structural constituent of ribosome"/>
    <property type="evidence" value="ECO:0007669"/>
    <property type="project" value="InterPro"/>
</dbReference>
<proteinExistence type="inferred from homology"/>
<protein>
    <recommendedName>
        <fullName evidence="7">Ubiquitin-like domain-containing protein</fullName>
    </recommendedName>
</protein>
<dbReference type="EMBL" id="HBEK01002304">
    <property type="protein sequence ID" value="CAD8391321.1"/>
    <property type="molecule type" value="Transcribed_RNA"/>
</dbReference>
<dbReference type="GO" id="GO:1990904">
    <property type="term" value="C:ribonucleoprotein complex"/>
    <property type="evidence" value="ECO:0007669"/>
    <property type="project" value="UniProtKB-KW"/>
</dbReference>
<dbReference type="GO" id="GO:0006412">
    <property type="term" value="P:translation"/>
    <property type="evidence" value="ECO:0007669"/>
    <property type="project" value="InterPro"/>
</dbReference>
<dbReference type="GO" id="GO:0005840">
    <property type="term" value="C:ribosome"/>
    <property type="evidence" value="ECO:0007669"/>
    <property type="project" value="UniProtKB-KW"/>
</dbReference>
<dbReference type="InterPro" id="IPR038582">
    <property type="entry name" value="Ribosomal_eS31_euk-type_sf"/>
</dbReference>
<organism evidence="8">
    <name type="scientific">Rhodosorus marinus</name>
    <dbReference type="NCBI Taxonomy" id="101924"/>
    <lineage>
        <taxon>Eukaryota</taxon>
        <taxon>Rhodophyta</taxon>
        <taxon>Stylonematophyceae</taxon>
        <taxon>Stylonematales</taxon>
        <taxon>Stylonemataceae</taxon>
        <taxon>Rhodosorus</taxon>
    </lineage>
</organism>
<evidence type="ECO:0000256" key="2">
    <source>
        <dbReference type="ARBA" id="ARBA00009891"/>
    </source>
</evidence>
<evidence type="ECO:0000256" key="6">
    <source>
        <dbReference type="ARBA" id="ARBA00023274"/>
    </source>
</evidence>
<keyword evidence="3" id="KW-1017">Isopeptide bond</keyword>
<comment type="similarity">
    <text evidence="1">In the N-terminal section; belongs to the ubiquitin family.</text>
</comment>
<evidence type="ECO:0000259" key="7">
    <source>
        <dbReference type="PROSITE" id="PS50053"/>
    </source>
</evidence>
<comment type="similarity">
    <text evidence="2">In the C-terminal section; belongs to the eukaryotic ribosomal protein eS31 family.</text>
</comment>
<dbReference type="Gene3D" id="6.20.50.150">
    <property type="match status" value="1"/>
</dbReference>
<evidence type="ECO:0000256" key="1">
    <source>
        <dbReference type="ARBA" id="ARBA00008373"/>
    </source>
</evidence>
<sequence>MVQIFLKRTNGAVQCLNAPATITELRSYVAELEGVEACDLRLSTAAYDLIDNESFDLQENSTLFAHLRLLGGGKKRKKKTYTKPKKIKHKKKKVPKAVFKFYEVKADGTIERLRKDCPSETCGVGTFMAQHKDRRTCGKCGLTFKNP</sequence>
<name>A0A7S0BF52_9RHOD</name>
<gene>
    <name evidence="8" type="ORF">RMAR0315_LOCUS1296</name>
</gene>
<keyword evidence="6" id="KW-0687">Ribonucleoprotein</keyword>
<evidence type="ECO:0000313" key="8">
    <source>
        <dbReference type="EMBL" id="CAD8391321.1"/>
    </source>
</evidence>
<dbReference type="AlphaFoldDB" id="A0A7S0BF52"/>
<dbReference type="InterPro" id="IPR011332">
    <property type="entry name" value="Ribosomal_zn-bd"/>
</dbReference>
<keyword evidence="4" id="KW-0862">Zinc</keyword>
<reference evidence="8" key="1">
    <citation type="submission" date="2021-01" db="EMBL/GenBank/DDBJ databases">
        <authorList>
            <person name="Corre E."/>
            <person name="Pelletier E."/>
            <person name="Niang G."/>
            <person name="Scheremetjew M."/>
            <person name="Finn R."/>
            <person name="Kale V."/>
            <person name="Holt S."/>
            <person name="Cochrane G."/>
            <person name="Meng A."/>
            <person name="Brown T."/>
            <person name="Cohen L."/>
        </authorList>
    </citation>
    <scope>NUCLEOTIDE SEQUENCE</scope>
    <source>
        <strain evidence="8">UTEX LB 2760</strain>
    </source>
</reference>